<feature type="domain" description="EamA" evidence="8">
    <location>
        <begin position="5"/>
        <end position="131"/>
    </location>
</feature>
<feature type="transmembrane region" description="Helical" evidence="7">
    <location>
        <begin position="83"/>
        <end position="109"/>
    </location>
</feature>
<evidence type="ECO:0000256" key="5">
    <source>
        <dbReference type="ARBA" id="ARBA00022989"/>
    </source>
</evidence>
<protein>
    <submittedName>
        <fullName evidence="9">Uncharacterized inner membrane transporter yiJE</fullName>
    </submittedName>
</protein>
<feature type="transmembrane region" description="Helical" evidence="7">
    <location>
        <begin position="172"/>
        <end position="190"/>
    </location>
</feature>
<evidence type="ECO:0000313" key="10">
    <source>
        <dbReference type="Proteomes" id="UP000095546"/>
    </source>
</evidence>
<dbReference type="SUPFAM" id="SSF103481">
    <property type="entry name" value="Multidrug resistance efflux transporter EmrE"/>
    <property type="match status" value="2"/>
</dbReference>
<proteinExistence type="inferred from homology"/>
<organism evidence="9 10">
    <name type="scientific">Mitsuokella jalaludinii</name>
    <dbReference type="NCBI Taxonomy" id="187979"/>
    <lineage>
        <taxon>Bacteria</taxon>
        <taxon>Bacillati</taxon>
        <taxon>Bacillota</taxon>
        <taxon>Negativicutes</taxon>
        <taxon>Selenomonadales</taxon>
        <taxon>Selenomonadaceae</taxon>
        <taxon>Mitsuokella</taxon>
    </lineage>
</organism>
<dbReference type="RefSeq" id="WP_055161125.1">
    <property type="nucleotide sequence ID" value="NZ_CABIWZ010000005.1"/>
</dbReference>
<keyword evidence="5 7" id="KW-1133">Transmembrane helix</keyword>
<dbReference type="OrthoDB" id="67135at2"/>
<feature type="transmembrane region" description="Helical" evidence="7">
    <location>
        <begin position="233"/>
        <end position="250"/>
    </location>
</feature>
<dbReference type="InterPro" id="IPR037185">
    <property type="entry name" value="EmrE-like"/>
</dbReference>
<dbReference type="InterPro" id="IPR050638">
    <property type="entry name" value="AA-Vitamin_Transporters"/>
</dbReference>
<reference evidence="9 10" key="1">
    <citation type="submission" date="2015-09" db="EMBL/GenBank/DDBJ databases">
        <authorList>
            <consortium name="Pathogen Informatics"/>
        </authorList>
    </citation>
    <scope>NUCLEOTIDE SEQUENCE [LARGE SCALE GENOMIC DNA]</scope>
    <source>
        <strain evidence="9 10">2789STDY5608828</strain>
    </source>
</reference>
<comment type="similarity">
    <text evidence="2">Belongs to the EamA transporter family.</text>
</comment>
<dbReference type="AlphaFoldDB" id="A0A173YP31"/>
<evidence type="ECO:0000256" key="4">
    <source>
        <dbReference type="ARBA" id="ARBA00022692"/>
    </source>
</evidence>
<dbReference type="eggNOG" id="COG0697">
    <property type="taxonomic scope" value="Bacteria"/>
</dbReference>
<evidence type="ECO:0000256" key="6">
    <source>
        <dbReference type="ARBA" id="ARBA00023136"/>
    </source>
</evidence>
<dbReference type="PANTHER" id="PTHR32322">
    <property type="entry name" value="INNER MEMBRANE TRANSPORTER"/>
    <property type="match status" value="1"/>
</dbReference>
<dbReference type="GO" id="GO:0005886">
    <property type="term" value="C:plasma membrane"/>
    <property type="evidence" value="ECO:0007669"/>
    <property type="project" value="UniProtKB-SubCell"/>
</dbReference>
<gene>
    <name evidence="9" type="primary">yijE</name>
    <name evidence="9" type="ORF">ERS852385_01006</name>
</gene>
<feature type="transmembrane region" description="Helical" evidence="7">
    <location>
        <begin position="29"/>
        <end position="50"/>
    </location>
</feature>
<evidence type="ECO:0000256" key="2">
    <source>
        <dbReference type="ARBA" id="ARBA00007362"/>
    </source>
</evidence>
<keyword evidence="3" id="KW-1003">Cell membrane</keyword>
<evidence type="ECO:0000256" key="7">
    <source>
        <dbReference type="SAM" id="Phobius"/>
    </source>
</evidence>
<dbReference type="STRING" id="187979.ERS852385_01006"/>
<dbReference type="PANTHER" id="PTHR32322:SF18">
    <property type="entry name" value="S-ADENOSYLMETHIONINE_S-ADENOSYLHOMOCYSTEINE TRANSPORTER"/>
    <property type="match status" value="1"/>
</dbReference>
<sequence>MIKALCLIYLIWGMNWVVMKTANSFFPPITFVAYRFLFGAAVLLSVWLWLRLPLPKKKYWPWIFLTGILQMGLNNIAVQTSMVTLGAGMVSVLNYSMPVFAAVMAHFLLGEKLTWRKGLGIVLALAGMAVLMDVHAGGDVTAIFIGLLSAVFWGLASIFVKLKLSDVNAISLTTWQMVCASLTLLVYTTAVPQGPVIWSKESILCLLYNGVLASALAFFLWSWILQHIEVSKASVAVLAVPIVGVIGGIICLGEPMTLHILLGMLMIMAGIYVVVTRRKQRA</sequence>
<feature type="transmembrane region" description="Helical" evidence="7">
    <location>
        <begin position="202"/>
        <end position="221"/>
    </location>
</feature>
<keyword evidence="10" id="KW-1185">Reference proteome</keyword>
<name>A0A173YP31_9FIRM</name>
<evidence type="ECO:0000259" key="8">
    <source>
        <dbReference type="Pfam" id="PF00892"/>
    </source>
</evidence>
<keyword evidence="6 7" id="KW-0472">Membrane</keyword>
<feature type="domain" description="EamA" evidence="8">
    <location>
        <begin position="142"/>
        <end position="275"/>
    </location>
</feature>
<comment type="subcellular location">
    <subcellularLocation>
        <location evidence="1">Cell membrane</location>
        <topology evidence="1">Multi-pass membrane protein</topology>
    </subcellularLocation>
</comment>
<feature type="transmembrane region" description="Helical" evidence="7">
    <location>
        <begin position="118"/>
        <end position="136"/>
    </location>
</feature>
<dbReference type="Proteomes" id="UP000095546">
    <property type="component" value="Unassembled WGS sequence"/>
</dbReference>
<feature type="transmembrane region" description="Helical" evidence="7">
    <location>
        <begin position="142"/>
        <end position="160"/>
    </location>
</feature>
<dbReference type="Gene3D" id="1.10.3730.20">
    <property type="match status" value="2"/>
</dbReference>
<evidence type="ECO:0000313" key="9">
    <source>
        <dbReference type="EMBL" id="CUN65330.1"/>
    </source>
</evidence>
<dbReference type="Pfam" id="PF00892">
    <property type="entry name" value="EamA"/>
    <property type="match status" value="2"/>
</dbReference>
<feature type="transmembrane region" description="Helical" evidence="7">
    <location>
        <begin position="59"/>
        <end position="77"/>
    </location>
</feature>
<keyword evidence="4 7" id="KW-0812">Transmembrane</keyword>
<dbReference type="EMBL" id="CYYU01000005">
    <property type="protein sequence ID" value="CUN65330.1"/>
    <property type="molecule type" value="Genomic_DNA"/>
</dbReference>
<accession>A0A173YP31</accession>
<evidence type="ECO:0000256" key="3">
    <source>
        <dbReference type="ARBA" id="ARBA00022475"/>
    </source>
</evidence>
<dbReference type="InterPro" id="IPR000620">
    <property type="entry name" value="EamA_dom"/>
</dbReference>
<evidence type="ECO:0000256" key="1">
    <source>
        <dbReference type="ARBA" id="ARBA00004651"/>
    </source>
</evidence>
<feature type="transmembrane region" description="Helical" evidence="7">
    <location>
        <begin position="256"/>
        <end position="275"/>
    </location>
</feature>